<protein>
    <submittedName>
        <fullName evidence="3">Uncharacterized protein</fullName>
    </submittedName>
</protein>
<keyword evidence="4" id="KW-1185">Reference proteome</keyword>
<keyword evidence="2" id="KW-1133">Transmembrane helix</keyword>
<feature type="compositionally biased region" description="Polar residues" evidence="1">
    <location>
        <begin position="639"/>
        <end position="649"/>
    </location>
</feature>
<evidence type="ECO:0000256" key="2">
    <source>
        <dbReference type="SAM" id="Phobius"/>
    </source>
</evidence>
<dbReference type="GeneID" id="20236193"/>
<evidence type="ECO:0000313" key="3">
    <source>
        <dbReference type="EMBL" id="ESO88952.1"/>
    </source>
</evidence>
<dbReference type="RefSeq" id="XP_009060002.1">
    <property type="nucleotide sequence ID" value="XM_009061754.1"/>
</dbReference>
<dbReference type="Proteomes" id="UP000030746">
    <property type="component" value="Unassembled WGS sequence"/>
</dbReference>
<sequence length="669" mass="72769">MAVDVEVANESSQPTPGNGNFIKSLIIGVVVVVLGLTTVLVGLRFSKRSLPVETVEVMPPNGQLNSALKDGLPVVNETGVPDKGDNIVEKVQEKVGDLVEPLTEAEESEASIEILKEVLGNMKEYISNDEDEKMKPYFEIEASENEMPTPRMIDLSESESGLSTETEEDFDDDNVLNVPKAFGGEDSEEMSENPTLEEISTIVKKIIESYREQDDLKGFFDSEEMPYDSELDNNDVVIRGTPLFPEEADAAEHLDEHIKEVQNNFGEPIINQVFTRPSHDQEHLVNVQASHNNHDYLSAIGLRTITSDQTNSNHDNAGVPFVFRGHRTHGLNLKDNIGDHVFPIRSEDIHDDFAQLRGMSQDESNRHLNSRFPNLVTPSNNPTVPRHNGHFLVGKLDEVGLVEGPHGFIKDVAEDVNGDVIDIPLDGIVNGFTTEAYPLSGLLNTPPAIEFPSETVNNGIAIESPPTETTSKAVTIEPILTETVATIESPLLGTFSIAATPSDVTMVSPRSDTNKATEVEFPLSETISKAATIEPLFSETVDKVAAIESPILGTFSTDAMPRDTEMVSPRSDTNKAIEKESPLTETINKAATIEPLFSETGDKVAAIESPILGTFSTDAMPRDTEMVSPRSDTNKATEIESPSSETTNKAAAMEPPPVIPLNKASPGNP</sequence>
<dbReference type="KEGG" id="lgi:LOTGIDRAFT_154020"/>
<evidence type="ECO:0000313" key="4">
    <source>
        <dbReference type="Proteomes" id="UP000030746"/>
    </source>
</evidence>
<keyword evidence="2" id="KW-0472">Membrane</keyword>
<evidence type="ECO:0000256" key="1">
    <source>
        <dbReference type="SAM" id="MobiDB-lite"/>
    </source>
</evidence>
<gene>
    <name evidence="3" type="ORF">LOTGIDRAFT_154020</name>
</gene>
<accession>V3ZX57</accession>
<reference evidence="3 4" key="1">
    <citation type="journal article" date="2013" name="Nature">
        <title>Insights into bilaterian evolution from three spiralian genomes.</title>
        <authorList>
            <person name="Simakov O."/>
            <person name="Marletaz F."/>
            <person name="Cho S.J."/>
            <person name="Edsinger-Gonzales E."/>
            <person name="Havlak P."/>
            <person name="Hellsten U."/>
            <person name="Kuo D.H."/>
            <person name="Larsson T."/>
            <person name="Lv J."/>
            <person name="Arendt D."/>
            <person name="Savage R."/>
            <person name="Osoegawa K."/>
            <person name="de Jong P."/>
            <person name="Grimwood J."/>
            <person name="Chapman J.A."/>
            <person name="Shapiro H."/>
            <person name="Aerts A."/>
            <person name="Otillar R.P."/>
            <person name="Terry A.Y."/>
            <person name="Boore J.L."/>
            <person name="Grigoriev I.V."/>
            <person name="Lindberg D.R."/>
            <person name="Seaver E.C."/>
            <person name="Weisblat D.A."/>
            <person name="Putnam N.H."/>
            <person name="Rokhsar D.S."/>
        </authorList>
    </citation>
    <scope>NUCLEOTIDE SEQUENCE [LARGE SCALE GENOMIC DNA]</scope>
</reference>
<proteinExistence type="predicted"/>
<dbReference type="HOGENOM" id="CLU_410665_0_0_1"/>
<keyword evidence="2" id="KW-0812">Transmembrane</keyword>
<dbReference type="EMBL" id="KB202619">
    <property type="protein sequence ID" value="ESO88952.1"/>
    <property type="molecule type" value="Genomic_DNA"/>
</dbReference>
<dbReference type="CTD" id="20236193"/>
<feature type="region of interest" description="Disordered" evidence="1">
    <location>
        <begin position="615"/>
        <end position="669"/>
    </location>
</feature>
<dbReference type="AlphaFoldDB" id="V3ZX57"/>
<feature type="transmembrane region" description="Helical" evidence="2">
    <location>
        <begin position="21"/>
        <end position="43"/>
    </location>
</feature>
<name>V3ZX57_LOTGI</name>
<organism evidence="3 4">
    <name type="scientific">Lottia gigantea</name>
    <name type="common">Giant owl limpet</name>
    <dbReference type="NCBI Taxonomy" id="225164"/>
    <lineage>
        <taxon>Eukaryota</taxon>
        <taxon>Metazoa</taxon>
        <taxon>Spiralia</taxon>
        <taxon>Lophotrochozoa</taxon>
        <taxon>Mollusca</taxon>
        <taxon>Gastropoda</taxon>
        <taxon>Patellogastropoda</taxon>
        <taxon>Lottioidea</taxon>
        <taxon>Lottiidae</taxon>
        <taxon>Lottia</taxon>
    </lineage>
</organism>